<dbReference type="SUPFAM" id="SSF53756">
    <property type="entry name" value="UDP-Glycosyltransferase/glycogen phosphorylase"/>
    <property type="match status" value="1"/>
</dbReference>
<dbReference type="InterPro" id="IPR058980">
    <property type="entry name" value="Glyco_transf_N"/>
</dbReference>
<comment type="similarity">
    <text evidence="1">Belongs to the UDP-glycosyltransferase family.</text>
</comment>
<feature type="region of interest" description="Disordered" evidence="2">
    <location>
        <begin position="165"/>
        <end position="203"/>
    </location>
</feature>
<feature type="compositionally biased region" description="Low complexity" evidence="2">
    <location>
        <begin position="288"/>
        <end position="300"/>
    </location>
</feature>
<evidence type="ECO:0000256" key="2">
    <source>
        <dbReference type="SAM" id="MobiDB-lite"/>
    </source>
</evidence>
<name>F2EI49_HORVV</name>
<dbReference type="AlphaFoldDB" id="F2EI49"/>
<dbReference type="Gene3D" id="3.40.50.2000">
    <property type="entry name" value="Glycogen Phosphorylase B"/>
    <property type="match status" value="1"/>
</dbReference>
<dbReference type="GO" id="GO:1901135">
    <property type="term" value="P:carbohydrate derivative metabolic process"/>
    <property type="evidence" value="ECO:0007669"/>
    <property type="project" value="UniProtKB-ARBA"/>
</dbReference>
<organism evidence="4">
    <name type="scientific">Hordeum vulgare subsp. vulgare</name>
    <name type="common">Domesticated barley</name>
    <dbReference type="NCBI Taxonomy" id="112509"/>
    <lineage>
        <taxon>Eukaryota</taxon>
        <taxon>Viridiplantae</taxon>
        <taxon>Streptophyta</taxon>
        <taxon>Embryophyta</taxon>
        <taxon>Tracheophyta</taxon>
        <taxon>Spermatophyta</taxon>
        <taxon>Magnoliopsida</taxon>
        <taxon>Liliopsida</taxon>
        <taxon>Poales</taxon>
        <taxon>Poaceae</taxon>
        <taxon>BOP clade</taxon>
        <taxon>Pooideae</taxon>
        <taxon>Triticodae</taxon>
        <taxon>Triticeae</taxon>
        <taxon>Hordeinae</taxon>
        <taxon>Hordeum</taxon>
    </lineage>
</organism>
<feature type="domain" description="Glycosyltransferase N-terminal" evidence="3">
    <location>
        <begin position="8"/>
        <end position="146"/>
    </location>
</feature>
<evidence type="ECO:0000313" key="4">
    <source>
        <dbReference type="EMBL" id="BAK07021.1"/>
    </source>
</evidence>
<reference evidence="4" key="1">
    <citation type="journal article" date="2011" name="Plant Physiol.">
        <title>Comprehensive sequence analysis of 24,783 barley full-length cDNAs derived from 12 clone libraries.</title>
        <authorList>
            <person name="Matsumoto T."/>
            <person name="Tanaka T."/>
            <person name="Sakai H."/>
            <person name="Amano N."/>
            <person name="Kanamori H."/>
            <person name="Kurita K."/>
            <person name="Kikuta A."/>
            <person name="Kamiya K."/>
            <person name="Yamamoto M."/>
            <person name="Ikawa H."/>
            <person name="Fujii N."/>
            <person name="Hori K."/>
            <person name="Itoh T."/>
            <person name="Sato K."/>
        </authorList>
    </citation>
    <scope>NUCLEOTIDE SEQUENCE</scope>
    <source>
        <tissue evidence="4">Seed</tissue>
    </source>
</reference>
<dbReference type="GO" id="GO:0008194">
    <property type="term" value="F:UDP-glycosyltransferase activity"/>
    <property type="evidence" value="ECO:0007669"/>
    <property type="project" value="UniProtKB-ARBA"/>
</dbReference>
<protein>
    <submittedName>
        <fullName evidence="4">Predicted protein</fullName>
    </submittedName>
</protein>
<dbReference type="PANTHER" id="PTHR48044:SF29">
    <property type="entry name" value="GLYCOSYLTRANSFERASE"/>
    <property type="match status" value="1"/>
</dbReference>
<feature type="compositionally biased region" description="Basic residues" evidence="2">
    <location>
        <begin position="173"/>
        <end position="198"/>
    </location>
</feature>
<dbReference type="PANTHER" id="PTHR48044">
    <property type="entry name" value="GLYCOSYLTRANSFERASE"/>
    <property type="match status" value="1"/>
</dbReference>
<accession>F2EI49</accession>
<feature type="region of interest" description="Disordered" evidence="2">
    <location>
        <begin position="288"/>
        <end position="328"/>
    </location>
</feature>
<evidence type="ECO:0000259" key="3">
    <source>
        <dbReference type="Pfam" id="PF26168"/>
    </source>
</evidence>
<dbReference type="Pfam" id="PF26168">
    <property type="entry name" value="Glyco_transf_N"/>
    <property type="match status" value="1"/>
</dbReference>
<proteinExistence type="evidence at transcript level"/>
<evidence type="ECO:0000256" key="1">
    <source>
        <dbReference type="ARBA" id="ARBA00009995"/>
    </source>
</evidence>
<sequence length="328" mass="36345">MAQAESERMRVVMFPWLAHGHINPYLELAKRLIASASGDHHLDVVVHLVSTPANLAPLAHHQTDRLRLVELHLPSLPDLPPALHTTKGLPARLMPVLKRACDLAAPRFGALLDELCPDILVYDFIQPWAPLEAEARGVPAFHFATCGAAATAFFIHCLKTDRPPQRLPVREHQPRRRRRGRQVHGAGHRTRRQHRLGCRARPPAAQPGALLRVRGRQVQRRHRAQVHGVPVPALGQGDHPHRPAARRLRWIGRAARRRTHHAVARRRGAGLRGVRLLRQRVLHVGAPDGADGARAGAQRGTLSVGGAVPERRGRRPRRGEVHAAGVRA</sequence>
<dbReference type="EMBL" id="AK375826">
    <property type="protein sequence ID" value="BAK07021.1"/>
    <property type="molecule type" value="mRNA"/>
</dbReference>